<dbReference type="PROSITE" id="PS51462">
    <property type="entry name" value="NUDIX"/>
    <property type="match status" value="1"/>
</dbReference>
<dbReference type="eggNOG" id="COG0494">
    <property type="taxonomic scope" value="Bacteria"/>
</dbReference>
<feature type="binding site" evidence="9">
    <location>
        <position position="92"/>
    </location>
    <ligand>
        <name>Mg(2+)</name>
        <dbReference type="ChEBI" id="CHEBI:18420"/>
        <label>1</label>
    </ligand>
</feature>
<comment type="catalytic activity">
    <reaction evidence="1">
        <text>GDP-alpha-D-mannose + H2O = alpha-D-mannose 1-phosphate + GMP + 2 H(+)</text>
        <dbReference type="Rhea" id="RHEA:27978"/>
        <dbReference type="ChEBI" id="CHEBI:15377"/>
        <dbReference type="ChEBI" id="CHEBI:15378"/>
        <dbReference type="ChEBI" id="CHEBI:57527"/>
        <dbReference type="ChEBI" id="CHEBI:58115"/>
        <dbReference type="ChEBI" id="CHEBI:58409"/>
    </reaction>
</comment>
<evidence type="ECO:0000256" key="3">
    <source>
        <dbReference type="ARBA" id="ARBA00007275"/>
    </source>
</evidence>
<dbReference type="PANTHER" id="PTHR11839">
    <property type="entry name" value="UDP/ADP-SUGAR PYROPHOSPHATASE"/>
    <property type="match status" value="1"/>
</dbReference>
<dbReference type="GO" id="GO:0005829">
    <property type="term" value="C:cytosol"/>
    <property type="evidence" value="ECO:0007669"/>
    <property type="project" value="TreeGrafter"/>
</dbReference>
<dbReference type="EMBL" id="AP012032">
    <property type="protein sequence ID" value="BAK11649.1"/>
    <property type="molecule type" value="Genomic_DNA"/>
</dbReference>
<proteinExistence type="inferred from homology"/>
<comment type="cofactor">
    <cofactor evidence="2 9">
        <name>Mg(2+)</name>
        <dbReference type="ChEBI" id="CHEBI:18420"/>
    </cofactor>
</comment>
<comment type="similarity">
    <text evidence="3">Belongs to the Nudix hydrolase family. NudK subfamily.</text>
</comment>
<dbReference type="OrthoDB" id="5292471at2"/>
<comment type="subunit">
    <text evidence="4">Homodimer.</text>
</comment>
<evidence type="ECO:0000256" key="5">
    <source>
        <dbReference type="ARBA" id="ARBA00016377"/>
    </source>
</evidence>
<dbReference type="KEGG" id="paj:PAJ_1569"/>
<dbReference type="Gene3D" id="3.90.79.10">
    <property type="entry name" value="Nucleoside Triphosphate Pyrophosphohydrolase"/>
    <property type="match status" value="1"/>
</dbReference>
<feature type="domain" description="Nudix hydrolase" evidence="11">
    <location>
        <begin position="51"/>
        <end position="189"/>
    </location>
</feature>
<dbReference type="GO" id="GO:0046872">
    <property type="term" value="F:metal ion binding"/>
    <property type="evidence" value="ECO:0007669"/>
    <property type="project" value="UniProtKB-KW"/>
</dbReference>
<dbReference type="GO" id="GO:0006753">
    <property type="term" value="P:nucleoside phosphate metabolic process"/>
    <property type="evidence" value="ECO:0007669"/>
    <property type="project" value="TreeGrafter"/>
</dbReference>
<organism evidence="12 13">
    <name type="scientific">Pantoea ananatis (strain AJ13355)</name>
    <dbReference type="NCBI Taxonomy" id="932677"/>
    <lineage>
        <taxon>Bacteria</taxon>
        <taxon>Pseudomonadati</taxon>
        <taxon>Pseudomonadota</taxon>
        <taxon>Gammaproteobacteria</taxon>
        <taxon>Enterobacterales</taxon>
        <taxon>Erwiniaceae</taxon>
        <taxon>Pantoea</taxon>
    </lineage>
</organism>
<dbReference type="AlphaFoldDB" id="A0A0H3KWT5"/>
<evidence type="ECO:0000256" key="2">
    <source>
        <dbReference type="ARBA" id="ARBA00001946"/>
    </source>
</evidence>
<evidence type="ECO:0000313" key="12">
    <source>
        <dbReference type="EMBL" id="BAK11649.1"/>
    </source>
</evidence>
<dbReference type="NCBIfam" id="TIGR00052">
    <property type="entry name" value="nudix-type nucleoside diphosphatase, YffH/AdpP family"/>
    <property type="match status" value="1"/>
</dbReference>
<sequence>MKHAHYTPVSTTATVNNQQILANDWGTLTKYDMTYVRSDGTEQRFTREAYDRGHGATILLYNRDDRTVILTSQFRLPAFLIGHHYELIEACAGLLDERDPIQAIRSEAEEETGYKLNEVTKIGEIFMSPGSVTERLHFFIAPFTREMRINEGGGLAAEGEDIKVIEVPIQEALAMIDAGIIIDAKTIILIQHLVIKGICLPA</sequence>
<evidence type="ECO:0000259" key="11">
    <source>
        <dbReference type="PROSITE" id="PS51462"/>
    </source>
</evidence>
<feature type="short sequence motif" description="Nudix box" evidence="10">
    <location>
        <begin position="93"/>
        <end position="114"/>
    </location>
</feature>
<evidence type="ECO:0000256" key="1">
    <source>
        <dbReference type="ARBA" id="ARBA00000847"/>
    </source>
</evidence>
<gene>
    <name evidence="12" type="primary">yffH</name>
    <name evidence="12" type="ordered locus">PAJ_1569</name>
</gene>
<feature type="binding site" evidence="9">
    <location>
        <position position="107"/>
    </location>
    <ligand>
        <name>Mg(2+)</name>
        <dbReference type="ChEBI" id="CHEBI:18420"/>
        <label>1</label>
    </ligand>
</feature>
<keyword evidence="9" id="KW-0479">Metal-binding</keyword>
<evidence type="ECO:0000256" key="4">
    <source>
        <dbReference type="ARBA" id="ARBA00011738"/>
    </source>
</evidence>
<dbReference type="PANTHER" id="PTHR11839:SF18">
    <property type="entry name" value="NUDIX HYDROLASE DOMAIN-CONTAINING PROTEIN"/>
    <property type="match status" value="1"/>
</dbReference>
<dbReference type="RefSeq" id="WP_013026133.1">
    <property type="nucleotide sequence ID" value="NC_017531.2"/>
</dbReference>
<keyword evidence="6" id="KW-0378">Hydrolase</keyword>
<reference evidence="13" key="1">
    <citation type="journal article" date="2012" name="Appl. Microbiol. Biotechnol.">
        <title>The complete genome sequence of Pantoea ananatis AJ13355, an organism with great biotechnological potential.</title>
        <authorList>
            <person name="Hara Y."/>
            <person name="Kadotani N."/>
            <person name="Izui H."/>
            <person name="Katashkina J.I."/>
            <person name="Kuvaeva T.M."/>
            <person name="Andreeva I.G."/>
            <person name="Golubeva L.I."/>
            <person name="Malko D.B."/>
            <person name="Makeev V.J."/>
            <person name="Mashko S.V."/>
            <person name="Kozlov Y.I."/>
        </authorList>
    </citation>
    <scope>NUCLEOTIDE SEQUENCE [LARGE SCALE GENOMIC DNA]</scope>
    <source>
        <strain evidence="13">AJ13355</strain>
    </source>
</reference>
<protein>
    <recommendedName>
        <fullName evidence="5">GDP-mannose pyrophosphatase</fullName>
    </recommendedName>
    <alternativeName>
        <fullName evidence="7">GDP-mannose hydrolase</fullName>
    </alternativeName>
    <alternativeName>
        <fullName evidence="8">GDPMK</fullName>
    </alternativeName>
</protein>
<evidence type="ECO:0000256" key="10">
    <source>
        <dbReference type="PIRSR" id="PIRSR604385-3"/>
    </source>
</evidence>
<accession>A0A0H3KWT5</accession>
<keyword evidence="9" id="KW-0460">Magnesium</keyword>
<dbReference type="GO" id="GO:0019693">
    <property type="term" value="P:ribose phosphate metabolic process"/>
    <property type="evidence" value="ECO:0007669"/>
    <property type="project" value="TreeGrafter"/>
</dbReference>
<dbReference type="PATRIC" id="fig|932677.3.peg.1829"/>
<name>A0A0H3KWT5_PANAA</name>
<dbReference type="InterPro" id="IPR004385">
    <property type="entry name" value="NDP_pyrophosphatase"/>
</dbReference>
<dbReference type="Pfam" id="PF00293">
    <property type="entry name" value="NUDIX"/>
    <property type="match status" value="1"/>
</dbReference>
<dbReference type="Proteomes" id="UP000006690">
    <property type="component" value="Chromosome"/>
</dbReference>
<dbReference type="CDD" id="cd24157">
    <property type="entry name" value="NUDIX_GDPMK"/>
    <property type="match status" value="1"/>
</dbReference>
<evidence type="ECO:0000256" key="9">
    <source>
        <dbReference type="PIRSR" id="PIRSR604385-2"/>
    </source>
</evidence>
<evidence type="ECO:0000256" key="7">
    <source>
        <dbReference type="ARBA" id="ARBA00032162"/>
    </source>
</evidence>
<feature type="binding site" evidence="9">
    <location>
        <position position="160"/>
    </location>
    <ligand>
        <name>Mg(2+)</name>
        <dbReference type="ChEBI" id="CHEBI:18420"/>
        <label>1</label>
    </ligand>
</feature>
<dbReference type="SUPFAM" id="SSF55811">
    <property type="entry name" value="Nudix"/>
    <property type="match status" value="1"/>
</dbReference>
<dbReference type="HOGENOM" id="CLU_062658_6_0_6"/>
<dbReference type="InterPro" id="IPR015797">
    <property type="entry name" value="NUDIX_hydrolase-like_dom_sf"/>
</dbReference>
<feature type="binding site" evidence="9">
    <location>
        <position position="111"/>
    </location>
    <ligand>
        <name>Mg(2+)</name>
        <dbReference type="ChEBI" id="CHEBI:18420"/>
        <label>1</label>
    </ligand>
</feature>
<evidence type="ECO:0000313" key="13">
    <source>
        <dbReference type="Proteomes" id="UP000006690"/>
    </source>
</evidence>
<dbReference type="InterPro" id="IPR000086">
    <property type="entry name" value="NUDIX_hydrolase_dom"/>
</dbReference>
<dbReference type="GO" id="GO:0016818">
    <property type="term" value="F:hydrolase activity, acting on acid anhydrides, in phosphorus-containing anhydrides"/>
    <property type="evidence" value="ECO:0007669"/>
    <property type="project" value="InterPro"/>
</dbReference>
<evidence type="ECO:0000256" key="6">
    <source>
        <dbReference type="ARBA" id="ARBA00022801"/>
    </source>
</evidence>
<evidence type="ECO:0000256" key="8">
    <source>
        <dbReference type="ARBA" id="ARBA00032272"/>
    </source>
</evidence>